<feature type="compositionally biased region" description="Low complexity" evidence="1">
    <location>
        <begin position="440"/>
        <end position="451"/>
    </location>
</feature>
<dbReference type="HOGENOM" id="CLU_674563_0_0_1"/>
<dbReference type="AlphaFoldDB" id="M7SME3"/>
<evidence type="ECO:0000256" key="1">
    <source>
        <dbReference type="SAM" id="MobiDB-lite"/>
    </source>
</evidence>
<feature type="region of interest" description="Disordered" evidence="1">
    <location>
        <begin position="180"/>
        <end position="238"/>
    </location>
</feature>
<dbReference type="OMA" id="RRYENTR"/>
<feature type="compositionally biased region" description="Acidic residues" evidence="1">
    <location>
        <begin position="213"/>
        <end position="222"/>
    </location>
</feature>
<dbReference type="OrthoDB" id="5148182at2759"/>
<dbReference type="Proteomes" id="UP000012174">
    <property type="component" value="Unassembled WGS sequence"/>
</dbReference>
<keyword evidence="3" id="KW-1185">Reference proteome</keyword>
<organism evidence="2 3">
    <name type="scientific">Eutypa lata (strain UCR-EL1)</name>
    <name type="common">Grapevine dieback disease fungus</name>
    <name type="synonym">Eutypa armeniacae</name>
    <dbReference type="NCBI Taxonomy" id="1287681"/>
    <lineage>
        <taxon>Eukaryota</taxon>
        <taxon>Fungi</taxon>
        <taxon>Dikarya</taxon>
        <taxon>Ascomycota</taxon>
        <taxon>Pezizomycotina</taxon>
        <taxon>Sordariomycetes</taxon>
        <taxon>Xylariomycetidae</taxon>
        <taxon>Xylariales</taxon>
        <taxon>Diatrypaceae</taxon>
        <taxon>Eutypa</taxon>
    </lineage>
</organism>
<feature type="region of interest" description="Disordered" evidence="1">
    <location>
        <begin position="431"/>
        <end position="451"/>
    </location>
</feature>
<feature type="region of interest" description="Disordered" evidence="1">
    <location>
        <begin position="263"/>
        <end position="288"/>
    </location>
</feature>
<feature type="compositionally biased region" description="Low complexity" evidence="1">
    <location>
        <begin position="185"/>
        <end position="200"/>
    </location>
</feature>
<feature type="compositionally biased region" description="Polar residues" evidence="1">
    <location>
        <begin position="111"/>
        <end position="120"/>
    </location>
</feature>
<gene>
    <name evidence="2" type="ORF">UCREL1_7654</name>
</gene>
<dbReference type="eggNOG" id="ENOG502RS7K">
    <property type="taxonomic scope" value="Eukaryota"/>
</dbReference>
<feature type="compositionally biased region" description="Basic and acidic residues" evidence="1">
    <location>
        <begin position="202"/>
        <end position="212"/>
    </location>
</feature>
<evidence type="ECO:0000313" key="3">
    <source>
        <dbReference type="Proteomes" id="UP000012174"/>
    </source>
</evidence>
<reference evidence="3" key="1">
    <citation type="journal article" date="2013" name="Genome Announc.">
        <title>Draft genome sequence of the grapevine dieback fungus Eutypa lata UCR-EL1.</title>
        <authorList>
            <person name="Blanco-Ulate B."/>
            <person name="Rolshausen P.E."/>
            <person name="Cantu D."/>
        </authorList>
    </citation>
    <scope>NUCLEOTIDE SEQUENCE [LARGE SCALE GENOMIC DNA]</scope>
    <source>
        <strain evidence="3">UCR-EL1</strain>
    </source>
</reference>
<dbReference type="STRING" id="1287681.M7SME3"/>
<sequence length="451" mass="48980">MAPSMSMNFYRNQLIDNCEFISNKDDYISVVTDRNPKTGEFRAFVLRSNDDLREPLISSDPAETLHRALDSLLIKTCEAVYHYRTTNGFSNPPDVKKTRFDADDDAASAVSGRSESSTAAFSEEGDSSEEEDDDELITPATSLSDKENHAAAAVAVAPAYHGDSIDLSKLPLAYRTIPTKKSRSKSTMTAAATSGSTSAAPPRDHRCLKRDLDLDDESDDEDDAHHHHQHHQHQQNYYNHLPLRYTSQGRPMGSSNNRASIISASSIPTPPTSTSTITTTPTTTTTTTTTTTNLYDVRLTIRWVGHGAEPQRVLERVRPSVAALQEAALAYVRTHVSSFNTTSEQQQQQLPMGVSSSGSGGGSSKKMVMWNLYAVLRQAVFGGSAADGGAYDMTTYRGDDLTRLFAVMSNGNGAAAIPTFDVDVVDTARPTAAGSGVAPQQQQQQQQQFGM</sequence>
<protein>
    <submittedName>
        <fullName evidence="2">Uncharacterized protein</fullName>
    </submittedName>
</protein>
<dbReference type="EMBL" id="KB706883">
    <property type="protein sequence ID" value="EMR65367.1"/>
    <property type="molecule type" value="Genomic_DNA"/>
</dbReference>
<accession>M7SME3</accession>
<name>M7SME3_EUTLA</name>
<evidence type="ECO:0000313" key="2">
    <source>
        <dbReference type="EMBL" id="EMR65367.1"/>
    </source>
</evidence>
<feature type="compositionally biased region" description="Acidic residues" evidence="1">
    <location>
        <begin position="123"/>
        <end position="135"/>
    </location>
</feature>
<feature type="region of interest" description="Disordered" evidence="1">
    <location>
        <begin position="106"/>
        <end position="135"/>
    </location>
</feature>
<dbReference type="KEGG" id="ela:UCREL1_7654"/>
<proteinExistence type="predicted"/>